<evidence type="ECO:0000313" key="3">
    <source>
        <dbReference type="Proteomes" id="UP000053593"/>
    </source>
</evidence>
<feature type="compositionally biased region" description="Polar residues" evidence="1">
    <location>
        <begin position="14"/>
        <end position="37"/>
    </location>
</feature>
<name>A0A0D0BUN0_9AGAR</name>
<evidence type="ECO:0000313" key="2">
    <source>
        <dbReference type="EMBL" id="KIK59196.1"/>
    </source>
</evidence>
<reference evidence="2 3" key="1">
    <citation type="submission" date="2014-04" db="EMBL/GenBank/DDBJ databases">
        <title>Evolutionary Origins and Diversification of the Mycorrhizal Mutualists.</title>
        <authorList>
            <consortium name="DOE Joint Genome Institute"/>
            <consortium name="Mycorrhizal Genomics Consortium"/>
            <person name="Kohler A."/>
            <person name="Kuo A."/>
            <person name="Nagy L.G."/>
            <person name="Floudas D."/>
            <person name="Copeland A."/>
            <person name="Barry K.W."/>
            <person name="Cichocki N."/>
            <person name="Veneault-Fourrey C."/>
            <person name="LaButti K."/>
            <person name="Lindquist E.A."/>
            <person name="Lipzen A."/>
            <person name="Lundell T."/>
            <person name="Morin E."/>
            <person name="Murat C."/>
            <person name="Riley R."/>
            <person name="Ohm R."/>
            <person name="Sun H."/>
            <person name="Tunlid A."/>
            <person name="Henrissat B."/>
            <person name="Grigoriev I.V."/>
            <person name="Hibbett D.S."/>
            <person name="Martin F."/>
        </authorList>
    </citation>
    <scope>NUCLEOTIDE SEQUENCE [LARGE SCALE GENOMIC DNA]</scope>
    <source>
        <strain evidence="2 3">FD-317 M1</strain>
    </source>
</reference>
<sequence length="296" mass="32863">MGNSRSHYNRQLRQKAGQQPLRQQHQDSTSHGQSLGHSSAEEDQDEVDELLSSSPPPSISDVQPKKHRASSKPASNPPNKKAAKTKEPGPQKIVLMIPHYDKTNERKTYESHYVDFDNVTEDIHNAIGCKDAKQKPSIGYKIEGMPVKAGPVLLMSSKDWEGLCDDVLAKQEEKNKVFKVNIVVDQDFHHTIDFPTPEAPSQSNPTPPSYSSDMSMVKDLVALLFGAFAAVSQLSNQHPGIPETPTPVPHIRKLQSPQHFDIPSSDGFDELDLNPYPTIGNFFSSLDLVEPQRNLT</sequence>
<gene>
    <name evidence="2" type="ORF">GYMLUDRAFT_245613</name>
</gene>
<dbReference type="EMBL" id="KN834781">
    <property type="protein sequence ID" value="KIK59196.1"/>
    <property type="molecule type" value="Genomic_DNA"/>
</dbReference>
<keyword evidence="3" id="KW-1185">Reference proteome</keyword>
<dbReference type="HOGENOM" id="CLU_940273_0_0_1"/>
<dbReference type="Proteomes" id="UP000053593">
    <property type="component" value="Unassembled WGS sequence"/>
</dbReference>
<protein>
    <submittedName>
        <fullName evidence="2">Uncharacterized protein</fullName>
    </submittedName>
</protein>
<feature type="region of interest" description="Disordered" evidence="1">
    <location>
        <begin position="1"/>
        <end position="92"/>
    </location>
</feature>
<accession>A0A0D0BUN0</accession>
<proteinExistence type="predicted"/>
<dbReference type="OrthoDB" id="2994402at2759"/>
<organism evidence="2 3">
    <name type="scientific">Collybiopsis luxurians FD-317 M1</name>
    <dbReference type="NCBI Taxonomy" id="944289"/>
    <lineage>
        <taxon>Eukaryota</taxon>
        <taxon>Fungi</taxon>
        <taxon>Dikarya</taxon>
        <taxon>Basidiomycota</taxon>
        <taxon>Agaricomycotina</taxon>
        <taxon>Agaricomycetes</taxon>
        <taxon>Agaricomycetidae</taxon>
        <taxon>Agaricales</taxon>
        <taxon>Marasmiineae</taxon>
        <taxon>Omphalotaceae</taxon>
        <taxon>Collybiopsis</taxon>
        <taxon>Collybiopsis luxurians</taxon>
    </lineage>
</organism>
<evidence type="ECO:0000256" key="1">
    <source>
        <dbReference type="SAM" id="MobiDB-lite"/>
    </source>
</evidence>
<feature type="compositionally biased region" description="Polar residues" evidence="1">
    <location>
        <begin position="199"/>
        <end position="212"/>
    </location>
</feature>
<dbReference type="AlphaFoldDB" id="A0A0D0BUN0"/>
<feature type="region of interest" description="Disordered" evidence="1">
    <location>
        <begin position="193"/>
        <end position="212"/>
    </location>
</feature>